<evidence type="ECO:0000256" key="2">
    <source>
        <dbReference type="ARBA" id="ARBA00022963"/>
    </source>
</evidence>
<dbReference type="Pfam" id="PF01734">
    <property type="entry name" value="Patatin"/>
    <property type="match status" value="1"/>
</dbReference>
<dbReference type="Proteomes" id="UP001302316">
    <property type="component" value="Unassembled WGS sequence"/>
</dbReference>
<evidence type="ECO:0000313" key="6">
    <source>
        <dbReference type="EMBL" id="MEA5445321.1"/>
    </source>
</evidence>
<name>A0AAP6JE51_9GAMM</name>
<dbReference type="PROSITE" id="PS51635">
    <property type="entry name" value="PNPLA"/>
    <property type="match status" value="1"/>
</dbReference>
<feature type="active site" description="Proton acceptor" evidence="4">
    <location>
        <position position="239"/>
    </location>
</feature>
<evidence type="ECO:0000256" key="3">
    <source>
        <dbReference type="ARBA" id="ARBA00023098"/>
    </source>
</evidence>
<keyword evidence="3 4" id="KW-0443">Lipid metabolism</keyword>
<accession>A0AAP6JE51</accession>
<dbReference type="PANTHER" id="PTHR14226:SF29">
    <property type="entry name" value="NEUROPATHY TARGET ESTERASE SWS"/>
    <property type="match status" value="1"/>
</dbReference>
<dbReference type="Gene3D" id="3.40.1090.10">
    <property type="entry name" value="Cytosolic phospholipase A2 catalytic domain"/>
    <property type="match status" value="2"/>
</dbReference>
<keyword evidence="2 4" id="KW-0442">Lipid degradation</keyword>
<comment type="caution">
    <text evidence="6">The sequence shown here is derived from an EMBL/GenBank/DDBJ whole genome shotgun (WGS) entry which is preliminary data.</text>
</comment>
<dbReference type="Pfam" id="PF07244">
    <property type="entry name" value="POTRA"/>
    <property type="match status" value="1"/>
</dbReference>
<feature type="short sequence motif" description="DGA/G" evidence="4">
    <location>
        <begin position="239"/>
        <end position="241"/>
    </location>
</feature>
<dbReference type="GO" id="GO:0016042">
    <property type="term" value="P:lipid catabolic process"/>
    <property type="evidence" value="ECO:0007669"/>
    <property type="project" value="UniProtKB-UniRule"/>
</dbReference>
<dbReference type="InterPro" id="IPR010827">
    <property type="entry name" value="BamA/TamA_POTRA"/>
</dbReference>
<dbReference type="InterPro" id="IPR016035">
    <property type="entry name" value="Acyl_Trfase/lysoPLipase"/>
</dbReference>
<protein>
    <submittedName>
        <fullName evidence="6">Patatin-like phospholipase family protein</fullName>
    </submittedName>
</protein>
<reference evidence="6 7" key="1">
    <citation type="submission" date="2023-12" db="EMBL/GenBank/DDBJ databases">
        <title>Whole-genome sequencing of halo(alkali)philic microorganisms from hypersaline lakes.</title>
        <authorList>
            <person name="Sorokin D.Y."/>
            <person name="Merkel A.Y."/>
            <person name="Messina E."/>
            <person name="Yakimov M."/>
        </authorList>
    </citation>
    <scope>NUCLEOTIDE SEQUENCE [LARGE SCALE GENOMIC DNA]</scope>
    <source>
        <strain evidence="6 7">AB-CW1</strain>
    </source>
</reference>
<proteinExistence type="predicted"/>
<dbReference type="EMBL" id="JAYGII010000008">
    <property type="protein sequence ID" value="MEA5445321.1"/>
    <property type="molecule type" value="Genomic_DNA"/>
</dbReference>
<dbReference type="CDD" id="cd07205">
    <property type="entry name" value="Pat_PNPLA6_PNPLA7_NTE1_like"/>
    <property type="match status" value="1"/>
</dbReference>
<dbReference type="Gene3D" id="3.10.20.310">
    <property type="entry name" value="membrane protein fhac"/>
    <property type="match status" value="1"/>
</dbReference>
<feature type="short sequence motif" description="GXGXXG" evidence="4">
    <location>
        <begin position="64"/>
        <end position="69"/>
    </location>
</feature>
<dbReference type="AlphaFoldDB" id="A0AAP6JE51"/>
<dbReference type="InterPro" id="IPR002641">
    <property type="entry name" value="PNPLA_dom"/>
</dbReference>
<feature type="short sequence motif" description="GXSXG" evidence="4">
    <location>
        <begin position="91"/>
        <end position="95"/>
    </location>
</feature>
<evidence type="ECO:0000256" key="1">
    <source>
        <dbReference type="ARBA" id="ARBA00022801"/>
    </source>
</evidence>
<evidence type="ECO:0000313" key="7">
    <source>
        <dbReference type="Proteomes" id="UP001302316"/>
    </source>
</evidence>
<dbReference type="GO" id="GO:0019867">
    <property type="term" value="C:outer membrane"/>
    <property type="evidence" value="ECO:0007669"/>
    <property type="project" value="InterPro"/>
</dbReference>
<evidence type="ECO:0000259" key="5">
    <source>
        <dbReference type="PROSITE" id="PS51635"/>
    </source>
</evidence>
<feature type="domain" description="PNPLA" evidence="5">
    <location>
        <begin position="60"/>
        <end position="252"/>
    </location>
</feature>
<dbReference type="InterPro" id="IPR050301">
    <property type="entry name" value="NTE"/>
</dbReference>
<dbReference type="SUPFAM" id="SSF52151">
    <property type="entry name" value="FabD/lysophospholipase-like"/>
    <property type="match status" value="1"/>
</dbReference>
<keyword evidence="1 4" id="KW-0378">Hydrolase</keyword>
<feature type="active site" description="Nucleophile" evidence="4">
    <location>
        <position position="93"/>
    </location>
</feature>
<dbReference type="PROSITE" id="PS51257">
    <property type="entry name" value="PROKAR_LIPOPROTEIN"/>
    <property type="match status" value="1"/>
</dbReference>
<dbReference type="RefSeq" id="WP_346050950.1">
    <property type="nucleotide sequence ID" value="NZ_JAYGII010000008.1"/>
</dbReference>
<dbReference type="Gene3D" id="2.40.160.50">
    <property type="entry name" value="membrane protein fhac: a member of the omp85/tpsb transporter family"/>
    <property type="match status" value="1"/>
</dbReference>
<gene>
    <name evidence="6" type="ORF">VCB98_05775</name>
</gene>
<organism evidence="6 7">
    <name type="scientific">Natronospira elongata</name>
    <dbReference type="NCBI Taxonomy" id="3110268"/>
    <lineage>
        <taxon>Bacteria</taxon>
        <taxon>Pseudomonadati</taxon>
        <taxon>Pseudomonadota</taxon>
        <taxon>Gammaproteobacteria</taxon>
        <taxon>Natronospirales</taxon>
        <taxon>Natronospiraceae</taxon>
        <taxon>Natronospira</taxon>
    </lineage>
</organism>
<keyword evidence="7" id="KW-1185">Reference proteome</keyword>
<dbReference type="GO" id="GO:0016787">
    <property type="term" value="F:hydrolase activity"/>
    <property type="evidence" value="ECO:0007669"/>
    <property type="project" value="UniProtKB-UniRule"/>
</dbReference>
<evidence type="ECO:0000256" key="4">
    <source>
        <dbReference type="PROSITE-ProRule" id="PRU01161"/>
    </source>
</evidence>
<sequence length="770" mass="84258">MTNKSRSGYLLTGGLPPLTTLMTSCLLLVMLILGVVPRSALAEDSDSANEAEGERPKIALVLSGGGARGGAHLGVIRVLEEYQVPVDLIVGTSGGAIIGGLYASGWGPEEIEQWLADMDWDVALSDRLPRRDLPWREKENDERFLFDLQIGLTDGGLRLPRALIEGRNLSFILEKATLRSAALRDFDELPIPFRAVAADLEKAEKVVINRGRLSQAIRASMSVPGVFAPVTIEDRLLVDGGLVENLPVETALDLGADIIIAVNVSGRLDERQRLDDIFAISGQVTTLIVHRTVQSSLDLLESQDVLIEPQVVDIGPQAFHRTVEAAEVGEEAARAVSAGLQALSLPDSDYGRWQARQRLPVRELGELKELEFVGMRQLSERRLRALVESSLGEPLSLDRLQSDLGRLQRLGEIESVDFQVAELDEGVRLRIDVQEHERGPHHLRAGLEVFDPFDGDARYNLRLGHRLPGLNRLGGELLSELQLGHTRALRTEFHQPFSARGYQFLSLLGHHQATTIPAWEAGSRVAELGLRESRVGVDFGQRIARDGELRLGAYRGRLSSEQRTGLQGPPGLERETGGLRLLIGWDRLDQAQWPSHGEALLLEMDRSLTGFGADQAFRRTALEYALYRHAGAHRFMLAGEWGQADAPLPFQQQFRLGGPLSLSGLGTDELRGDRIGSLRGVWFRRLGGNEIPTEGGGMYAGAGLSLGGAWQHGEGVSSSELFTGAKIFMGADTPLGPVLLGATHSEQSRRGFFLTLGLPLHRPRPNPTPW</sequence>
<dbReference type="PANTHER" id="PTHR14226">
    <property type="entry name" value="NEUROPATHY TARGET ESTERASE/SWISS CHEESE D.MELANOGASTER"/>
    <property type="match status" value="1"/>
</dbReference>